<proteinExistence type="predicted"/>
<dbReference type="EMBL" id="HACM01010884">
    <property type="protein sequence ID" value="CRZ11326.1"/>
    <property type="molecule type" value="Transcribed_RNA"/>
</dbReference>
<dbReference type="InterPro" id="IPR027417">
    <property type="entry name" value="P-loop_NTPase"/>
</dbReference>
<evidence type="ECO:0008006" key="2">
    <source>
        <dbReference type="Google" id="ProtNLM"/>
    </source>
</evidence>
<feature type="non-terminal residue" evidence="1">
    <location>
        <position position="1"/>
    </location>
</feature>
<reference evidence="1" key="1">
    <citation type="submission" date="2015-04" db="EMBL/GenBank/DDBJ databases">
        <title>The genome sequence of the plant pathogenic Rhizarian Plasmodiophora brassicae reveals insights in its biotrophic life cycle and the origin of chitin synthesis.</title>
        <authorList>
            <person name="Schwelm A."/>
            <person name="Fogelqvist J."/>
            <person name="Knaust A."/>
            <person name="Julke S."/>
            <person name="Lilja T."/>
            <person name="Dhandapani V."/>
            <person name="Bonilla-Rosso G."/>
            <person name="Karlsson M."/>
            <person name="Shevchenko A."/>
            <person name="Choi S.R."/>
            <person name="Kim H.G."/>
            <person name="Park J.Y."/>
            <person name="Lim Y.P."/>
            <person name="Ludwig-Muller J."/>
            <person name="Dixelius C."/>
        </authorList>
    </citation>
    <scope>NUCLEOTIDE SEQUENCE</scope>
    <source>
        <tissue evidence="1">Potato root galls</tissue>
    </source>
</reference>
<accession>A0A0H5RC50</accession>
<dbReference type="AlphaFoldDB" id="A0A0H5RC50"/>
<organism evidence="1">
    <name type="scientific">Spongospora subterranea</name>
    <dbReference type="NCBI Taxonomy" id="70186"/>
    <lineage>
        <taxon>Eukaryota</taxon>
        <taxon>Sar</taxon>
        <taxon>Rhizaria</taxon>
        <taxon>Endomyxa</taxon>
        <taxon>Phytomyxea</taxon>
        <taxon>Plasmodiophorida</taxon>
        <taxon>Plasmodiophoridae</taxon>
        <taxon>Spongospora</taxon>
    </lineage>
</organism>
<evidence type="ECO:0000313" key="1">
    <source>
        <dbReference type="EMBL" id="CRZ11326.1"/>
    </source>
</evidence>
<sequence length="236" mass="25597">PPLRQDQNYRVLVMTLGDMTLLEAFARHKHVDLGLTDVRIAPGTSCIISAPAHCLKTELLYHIAITVAAKASSVKTGVLWLDADGKFNVRRFSEICQTRHQRSWTTILDKVSVARVRSASEAAQTLHGLDPAQLIIIIDGTDSWVHLACKPSCSRLRQILSEVCRGGAILLITISDSAGLHGHSPWRNCSPVSMTMTIAQQLITSSFTVTVHGAGISCKRSLSLSCDDFGVSVLPS</sequence>
<protein>
    <recommendedName>
        <fullName evidence="2">DNA recombination and repair protein Rad51-like C-terminal domain-containing protein</fullName>
    </recommendedName>
</protein>
<dbReference type="Gene3D" id="3.40.50.300">
    <property type="entry name" value="P-loop containing nucleotide triphosphate hydrolases"/>
    <property type="match status" value="1"/>
</dbReference>
<name>A0A0H5RC50_9EUKA</name>